<dbReference type="EMBL" id="RHJS01000002">
    <property type="protein sequence ID" value="RRK32250.1"/>
    <property type="molecule type" value="Genomic_DNA"/>
</dbReference>
<keyword evidence="1" id="KW-1133">Transmembrane helix</keyword>
<dbReference type="Pfam" id="PF13240">
    <property type="entry name" value="Zn_Ribbon_1"/>
    <property type="match status" value="1"/>
</dbReference>
<gene>
    <name evidence="3" type="ORF">EBB54_13420</name>
</gene>
<dbReference type="InterPro" id="IPR026870">
    <property type="entry name" value="Zinc_ribbon_dom"/>
</dbReference>
<keyword evidence="4" id="KW-1185">Reference proteome</keyword>
<protein>
    <submittedName>
        <fullName evidence="3">Zinc-ribbon domain-containing protein</fullName>
    </submittedName>
</protein>
<dbReference type="AlphaFoldDB" id="A0A3R8JMK3"/>
<dbReference type="RefSeq" id="WP_125127745.1">
    <property type="nucleotide sequence ID" value="NZ_RHJS01000002.1"/>
</dbReference>
<evidence type="ECO:0000313" key="3">
    <source>
        <dbReference type="EMBL" id="RRK32250.1"/>
    </source>
</evidence>
<reference evidence="3" key="1">
    <citation type="submission" date="2018-10" db="EMBL/GenBank/DDBJ databases">
        <title>Schaedlerella arabinophila gen. nov. sp. nov., isolated from the mouse intestinal tract and comparative analysis with the genome of the closely related altered Schaedler flora strain ASF502.</title>
        <authorList>
            <person name="Miyake S."/>
            <person name="Soh M."/>
            <person name="Seedorf H."/>
        </authorList>
    </citation>
    <scope>NUCLEOTIDE SEQUENCE [LARGE SCALE GENOMIC DNA]</scope>
    <source>
        <strain evidence="3">DSM 106076</strain>
    </source>
</reference>
<feature type="domain" description="Zinc-ribbon" evidence="2">
    <location>
        <begin position="3"/>
        <end position="23"/>
    </location>
</feature>
<feature type="transmembrane region" description="Helical" evidence="1">
    <location>
        <begin position="41"/>
        <end position="60"/>
    </location>
</feature>
<dbReference type="Proteomes" id="UP000274920">
    <property type="component" value="Unassembled WGS sequence"/>
</dbReference>
<keyword evidence="1" id="KW-0472">Membrane</keyword>
<accession>A0A3R8JMK3</accession>
<organism evidence="3 4">
    <name type="scientific">Schaedlerella arabinosiphila</name>
    <dbReference type="NCBI Taxonomy" id="2044587"/>
    <lineage>
        <taxon>Bacteria</taxon>
        <taxon>Bacillati</taxon>
        <taxon>Bacillota</taxon>
        <taxon>Clostridia</taxon>
        <taxon>Lachnospirales</taxon>
        <taxon>Lachnospiraceae</taxon>
        <taxon>Schaedlerella</taxon>
    </lineage>
</organism>
<evidence type="ECO:0000256" key="1">
    <source>
        <dbReference type="SAM" id="Phobius"/>
    </source>
</evidence>
<proteinExistence type="predicted"/>
<keyword evidence="1" id="KW-0812">Transmembrane</keyword>
<evidence type="ECO:0000259" key="2">
    <source>
        <dbReference type="Pfam" id="PF13240"/>
    </source>
</evidence>
<comment type="caution">
    <text evidence="3">The sequence shown here is derived from an EMBL/GenBank/DDBJ whole genome shotgun (WGS) entry which is preliminary data.</text>
</comment>
<evidence type="ECO:0000313" key="4">
    <source>
        <dbReference type="Proteomes" id="UP000274920"/>
    </source>
</evidence>
<sequence length="66" mass="7367">MNCKKCGASLESSWKICPNCGSPTGVQKSAQHKKKAIYKNGWFWVAILLLTIVLGHRHSVQKRNKG</sequence>
<name>A0A3R8JMK3_9FIRM</name>